<dbReference type="PROSITE" id="PS00027">
    <property type="entry name" value="HOMEOBOX_1"/>
    <property type="match status" value="1"/>
</dbReference>
<feature type="region of interest" description="Disordered" evidence="7">
    <location>
        <begin position="222"/>
        <end position="293"/>
    </location>
</feature>
<dbReference type="PROSITE" id="PS50803">
    <property type="entry name" value="OAR"/>
    <property type="match status" value="1"/>
</dbReference>
<reference evidence="10 11" key="1">
    <citation type="submission" date="2022-12" db="EMBL/GenBank/DDBJ databases">
        <title>Chromosome-level genome of Tegillarca granosa.</title>
        <authorList>
            <person name="Kim J."/>
        </authorList>
    </citation>
    <scope>NUCLEOTIDE SEQUENCE [LARGE SCALE GENOMIC DNA]</scope>
    <source>
        <strain evidence="10">Teg-2019</strain>
        <tissue evidence="10">Adductor muscle</tissue>
    </source>
</reference>
<dbReference type="PANTHER" id="PTHR24329:SF337">
    <property type="entry name" value="ARISTALESS RELATED HOMEOBOX"/>
    <property type="match status" value="1"/>
</dbReference>
<keyword evidence="11" id="KW-1185">Reference proteome</keyword>
<dbReference type="InterPro" id="IPR009057">
    <property type="entry name" value="Homeodomain-like_sf"/>
</dbReference>
<feature type="region of interest" description="Disordered" evidence="7">
    <location>
        <begin position="415"/>
        <end position="445"/>
    </location>
</feature>
<feature type="compositionally biased region" description="Low complexity" evidence="7">
    <location>
        <begin position="263"/>
        <end position="293"/>
    </location>
</feature>
<comment type="subcellular location">
    <subcellularLocation>
        <location evidence="1 5 6">Nucleus</location>
    </subcellularLocation>
</comment>
<organism evidence="10 11">
    <name type="scientific">Tegillarca granosa</name>
    <name type="common">Malaysian cockle</name>
    <name type="synonym">Anadara granosa</name>
    <dbReference type="NCBI Taxonomy" id="220873"/>
    <lineage>
        <taxon>Eukaryota</taxon>
        <taxon>Metazoa</taxon>
        <taxon>Spiralia</taxon>
        <taxon>Lophotrochozoa</taxon>
        <taxon>Mollusca</taxon>
        <taxon>Bivalvia</taxon>
        <taxon>Autobranchia</taxon>
        <taxon>Pteriomorphia</taxon>
        <taxon>Arcoida</taxon>
        <taxon>Arcoidea</taxon>
        <taxon>Arcidae</taxon>
        <taxon>Tegillarca</taxon>
    </lineage>
</organism>
<dbReference type="EMBL" id="JARBDR010000214">
    <property type="protein sequence ID" value="KAJ8318399.1"/>
    <property type="molecule type" value="Genomic_DNA"/>
</dbReference>
<sequence>MGGVIISMQLLVVIKISNNVSNRQRTRMFCFHCPPTLHPAARQFGMDLAYQHHHPYSSYGLPTDFQDDSFARRKQRRNRTTFTLQQLEELEKAFAQTHYPDVFTREDLAMRINLTEARVQVWFQNRRAKWRKSERFSQQHNKTDQGNQLVECGTENNSDDENSSGEIEELEVEEISSSDNGQNNGELDLKASELLKNERNNELNEPGQSSQNNQYLDIHGTKDEKSEAVVEEGLLSKQDDESSNISLAENLSIEIKEEDTPDENSPSSPSNNNQSNAENDNNSVNSSSTSSSQVSTSLPSILSLASSQNMCSSSSMLMNIANQSQESLFLQKQQPYLQTSFVQTLLALNNNAVNRPGMIPFMEGANYKNYLENYFAPRHFLPHMAHPAFKAACLPFCACCTTRPGCPPLMVPPDQRTSSVAELRRRAREHSEAISTIPDPHGNRP</sequence>
<accession>A0ABQ9FMB4</accession>
<proteinExistence type="predicted"/>
<dbReference type="InterPro" id="IPR001356">
    <property type="entry name" value="HD"/>
</dbReference>
<comment type="caution">
    <text evidence="10">The sequence shown here is derived from an EMBL/GenBank/DDBJ whole genome shotgun (WGS) entry which is preliminary data.</text>
</comment>
<dbReference type="Proteomes" id="UP001217089">
    <property type="component" value="Unassembled WGS sequence"/>
</dbReference>
<evidence type="ECO:0008006" key="12">
    <source>
        <dbReference type="Google" id="ProtNLM"/>
    </source>
</evidence>
<feature type="compositionally biased region" description="Basic and acidic residues" evidence="7">
    <location>
        <begin position="133"/>
        <end position="143"/>
    </location>
</feature>
<evidence type="ECO:0000259" key="9">
    <source>
        <dbReference type="PROSITE" id="PS50803"/>
    </source>
</evidence>
<evidence type="ECO:0000256" key="5">
    <source>
        <dbReference type="PROSITE-ProRule" id="PRU00108"/>
    </source>
</evidence>
<dbReference type="InterPro" id="IPR003654">
    <property type="entry name" value="OAR_dom"/>
</dbReference>
<evidence type="ECO:0000313" key="11">
    <source>
        <dbReference type="Proteomes" id="UP001217089"/>
    </source>
</evidence>
<dbReference type="Pfam" id="PF03826">
    <property type="entry name" value="OAR"/>
    <property type="match status" value="1"/>
</dbReference>
<evidence type="ECO:0000256" key="4">
    <source>
        <dbReference type="ARBA" id="ARBA00023242"/>
    </source>
</evidence>
<evidence type="ECO:0000313" key="10">
    <source>
        <dbReference type="EMBL" id="KAJ8318399.1"/>
    </source>
</evidence>
<feature type="domain" description="Homeobox" evidence="8">
    <location>
        <begin position="73"/>
        <end position="133"/>
    </location>
</feature>
<evidence type="ECO:0000256" key="7">
    <source>
        <dbReference type="SAM" id="MobiDB-lite"/>
    </source>
</evidence>
<feature type="region of interest" description="Disordered" evidence="7">
    <location>
        <begin position="133"/>
        <end position="186"/>
    </location>
</feature>
<dbReference type="CDD" id="cd00086">
    <property type="entry name" value="homeodomain"/>
    <property type="match status" value="1"/>
</dbReference>
<feature type="compositionally biased region" description="Acidic residues" evidence="7">
    <location>
        <begin position="157"/>
        <end position="176"/>
    </location>
</feature>
<evidence type="ECO:0000256" key="2">
    <source>
        <dbReference type="ARBA" id="ARBA00023125"/>
    </source>
</evidence>
<dbReference type="PROSITE" id="PS50071">
    <property type="entry name" value="HOMEOBOX_2"/>
    <property type="match status" value="1"/>
</dbReference>
<gene>
    <name evidence="10" type="ORF">KUTeg_003490</name>
</gene>
<keyword evidence="3 5" id="KW-0371">Homeobox</keyword>
<evidence type="ECO:0000259" key="8">
    <source>
        <dbReference type="PROSITE" id="PS50071"/>
    </source>
</evidence>
<keyword evidence="4 5" id="KW-0539">Nucleus</keyword>
<dbReference type="PANTHER" id="PTHR24329">
    <property type="entry name" value="HOMEOBOX PROTEIN ARISTALESS"/>
    <property type="match status" value="1"/>
</dbReference>
<feature type="DNA-binding region" description="Homeobox" evidence="5">
    <location>
        <begin position="75"/>
        <end position="134"/>
    </location>
</feature>
<keyword evidence="2 5" id="KW-0238">DNA-binding</keyword>
<feature type="domain" description="OAR" evidence="9">
    <location>
        <begin position="418"/>
        <end position="431"/>
    </location>
</feature>
<dbReference type="SMART" id="SM00389">
    <property type="entry name" value="HOX"/>
    <property type="match status" value="1"/>
</dbReference>
<evidence type="ECO:0000256" key="3">
    <source>
        <dbReference type="ARBA" id="ARBA00023155"/>
    </source>
</evidence>
<evidence type="ECO:0000256" key="6">
    <source>
        <dbReference type="RuleBase" id="RU000682"/>
    </source>
</evidence>
<protein>
    <recommendedName>
        <fullName evidence="12">Dorsal root ganglia homeobox protein</fullName>
    </recommendedName>
</protein>
<dbReference type="Pfam" id="PF00046">
    <property type="entry name" value="Homeodomain"/>
    <property type="match status" value="1"/>
</dbReference>
<dbReference type="InterPro" id="IPR050649">
    <property type="entry name" value="Paired_Homeobox_TFs"/>
</dbReference>
<evidence type="ECO:0000256" key="1">
    <source>
        <dbReference type="ARBA" id="ARBA00004123"/>
    </source>
</evidence>
<dbReference type="Gene3D" id="1.10.10.60">
    <property type="entry name" value="Homeodomain-like"/>
    <property type="match status" value="1"/>
</dbReference>
<dbReference type="InterPro" id="IPR017970">
    <property type="entry name" value="Homeobox_CS"/>
</dbReference>
<dbReference type="SUPFAM" id="SSF46689">
    <property type="entry name" value="Homeodomain-like"/>
    <property type="match status" value="1"/>
</dbReference>
<name>A0ABQ9FMB4_TEGGR</name>